<dbReference type="InterPro" id="IPR014001">
    <property type="entry name" value="Helicase_ATP-bd"/>
</dbReference>
<feature type="binding site" evidence="11">
    <location>
        <position position="521"/>
    </location>
    <ligand>
        <name>Zn(2+)</name>
        <dbReference type="ChEBI" id="CHEBI:29105"/>
        <label>2</label>
    </ligand>
</feature>
<dbReference type="Proteomes" id="UP001370590">
    <property type="component" value="Unassembled WGS sequence"/>
</dbReference>
<dbReference type="PROSITE" id="PS51192">
    <property type="entry name" value="HELICASE_ATP_BIND_1"/>
    <property type="match status" value="1"/>
</dbReference>
<dbReference type="InterPro" id="IPR001650">
    <property type="entry name" value="Helicase_C-like"/>
</dbReference>
<feature type="binding site" evidence="11">
    <location>
        <position position="539"/>
    </location>
    <ligand>
        <name>Zn(2+)</name>
        <dbReference type="ChEBI" id="CHEBI:29105"/>
        <label>2</label>
    </ligand>
</feature>
<keyword evidence="1 11" id="KW-0639">Primosome</keyword>
<reference evidence="14 15" key="1">
    <citation type="submission" date="2023-10" db="EMBL/GenBank/DDBJ databases">
        <title>Nicoliella lavandulae sp. nov. isolated from Lavandula angustifolia flowers.</title>
        <authorList>
            <person name="Alcantara C."/>
            <person name="Zuniga M."/>
            <person name="Landete J.M."/>
            <person name="Monedero V."/>
        </authorList>
    </citation>
    <scope>NUCLEOTIDE SEQUENCE [LARGE SCALE GENOMIC DNA]</scope>
    <source>
        <strain evidence="14 15">Es01</strain>
    </source>
</reference>
<evidence type="ECO:0000259" key="13">
    <source>
        <dbReference type="PROSITE" id="PS51194"/>
    </source>
</evidence>
<organism evidence="14 15">
    <name type="scientific">Nicoliella lavandulae</name>
    <dbReference type="NCBI Taxonomy" id="3082954"/>
    <lineage>
        <taxon>Bacteria</taxon>
        <taxon>Bacillati</taxon>
        <taxon>Bacillota</taxon>
        <taxon>Bacilli</taxon>
        <taxon>Lactobacillales</taxon>
        <taxon>Lactobacillaceae</taxon>
        <taxon>Nicoliella</taxon>
    </lineage>
</organism>
<accession>A0ABU8SM74</accession>
<keyword evidence="8 11" id="KW-0067">ATP-binding</keyword>
<dbReference type="PROSITE" id="PS51194">
    <property type="entry name" value="HELICASE_CTER"/>
    <property type="match status" value="1"/>
</dbReference>
<dbReference type="InterPro" id="IPR041222">
    <property type="entry name" value="PriA_3primeBD"/>
</dbReference>
<dbReference type="NCBIfam" id="NF004066">
    <property type="entry name" value="PRK05580.1-3"/>
    <property type="match status" value="1"/>
</dbReference>
<evidence type="ECO:0000259" key="12">
    <source>
        <dbReference type="PROSITE" id="PS51192"/>
    </source>
</evidence>
<protein>
    <recommendedName>
        <fullName evidence="11">Replication restart protein PriA</fullName>
    </recommendedName>
    <alternativeName>
        <fullName evidence="11">ATP-dependent DNA helicase PriA</fullName>
        <ecNumber evidence="11">5.6.2.4</ecNumber>
    </alternativeName>
    <alternativeName>
        <fullName evidence="11">DNA 3'-5' helicase PriA</fullName>
    </alternativeName>
</protein>
<keyword evidence="10 11" id="KW-0413">Isomerase</keyword>
<keyword evidence="3 11" id="KW-0479">Metal-binding</keyword>
<feature type="domain" description="Helicase C-terminal" evidence="13">
    <location>
        <begin position="544"/>
        <end position="701"/>
    </location>
</feature>
<evidence type="ECO:0000256" key="4">
    <source>
        <dbReference type="ARBA" id="ARBA00022741"/>
    </source>
</evidence>
<dbReference type="NCBIfam" id="TIGR00595">
    <property type="entry name" value="priA"/>
    <property type="match status" value="1"/>
</dbReference>
<feature type="binding site" evidence="11">
    <location>
        <position position="549"/>
    </location>
    <ligand>
        <name>Zn(2+)</name>
        <dbReference type="ChEBI" id="CHEBI:29105"/>
        <label>1</label>
    </ligand>
</feature>
<keyword evidence="4 11" id="KW-0547">Nucleotide-binding</keyword>
<keyword evidence="7 11" id="KW-0862">Zinc</keyword>
<dbReference type="InterPro" id="IPR040498">
    <property type="entry name" value="PriA_CRR"/>
</dbReference>
<dbReference type="InterPro" id="IPR042115">
    <property type="entry name" value="PriA_3primeBD_sf"/>
</dbReference>
<keyword evidence="2 11" id="KW-0235">DNA replication</keyword>
<dbReference type="SMART" id="SM00490">
    <property type="entry name" value="HELICc"/>
    <property type="match status" value="1"/>
</dbReference>
<feature type="binding site" evidence="11">
    <location>
        <position position="509"/>
    </location>
    <ligand>
        <name>Zn(2+)</name>
        <dbReference type="ChEBI" id="CHEBI:29105"/>
        <label>1</label>
    </ligand>
</feature>
<keyword evidence="15" id="KW-1185">Reference proteome</keyword>
<evidence type="ECO:0000256" key="5">
    <source>
        <dbReference type="ARBA" id="ARBA00022801"/>
    </source>
</evidence>
<evidence type="ECO:0000313" key="14">
    <source>
        <dbReference type="EMBL" id="MEJ6400573.1"/>
    </source>
</evidence>
<evidence type="ECO:0000256" key="2">
    <source>
        <dbReference type="ARBA" id="ARBA00022705"/>
    </source>
</evidence>
<evidence type="ECO:0000256" key="10">
    <source>
        <dbReference type="ARBA" id="ARBA00023235"/>
    </source>
</evidence>
<dbReference type="SMART" id="SM00487">
    <property type="entry name" value="DEXDc"/>
    <property type="match status" value="1"/>
</dbReference>
<dbReference type="Pfam" id="PF00271">
    <property type="entry name" value="Helicase_C"/>
    <property type="match status" value="1"/>
</dbReference>
<evidence type="ECO:0000256" key="6">
    <source>
        <dbReference type="ARBA" id="ARBA00022806"/>
    </source>
</evidence>
<evidence type="ECO:0000256" key="9">
    <source>
        <dbReference type="ARBA" id="ARBA00023125"/>
    </source>
</evidence>
<keyword evidence="6 11" id="KW-0347">Helicase</keyword>
<dbReference type="SUPFAM" id="SSF52540">
    <property type="entry name" value="P-loop containing nucleoside triphosphate hydrolases"/>
    <property type="match status" value="2"/>
</dbReference>
<feature type="binding site" evidence="11">
    <location>
        <position position="536"/>
    </location>
    <ligand>
        <name>Zn(2+)</name>
        <dbReference type="ChEBI" id="CHEBI:29105"/>
        <label>2</label>
    </ligand>
</feature>
<evidence type="ECO:0000256" key="11">
    <source>
        <dbReference type="HAMAP-Rule" id="MF_00983"/>
    </source>
</evidence>
<comment type="catalytic activity">
    <reaction evidence="11">
        <text>ATP + H2O = ADP + phosphate + H(+)</text>
        <dbReference type="Rhea" id="RHEA:13065"/>
        <dbReference type="ChEBI" id="CHEBI:15377"/>
        <dbReference type="ChEBI" id="CHEBI:15378"/>
        <dbReference type="ChEBI" id="CHEBI:30616"/>
        <dbReference type="ChEBI" id="CHEBI:43474"/>
        <dbReference type="ChEBI" id="CHEBI:456216"/>
        <dbReference type="EC" id="5.6.2.4"/>
    </reaction>
</comment>
<comment type="similarity">
    <text evidence="11">Belongs to the helicase family. PriA subfamily.</text>
</comment>
<dbReference type="GO" id="GO:0016787">
    <property type="term" value="F:hydrolase activity"/>
    <property type="evidence" value="ECO:0007669"/>
    <property type="project" value="UniProtKB-KW"/>
</dbReference>
<dbReference type="Gene3D" id="3.40.50.300">
    <property type="entry name" value="P-loop containing nucleotide triphosphate hydrolases"/>
    <property type="match status" value="2"/>
</dbReference>
<comment type="catalytic activity">
    <reaction evidence="11">
        <text>Couples ATP hydrolysis with the unwinding of duplex DNA by translocating in the 3'-5' direction.</text>
        <dbReference type="EC" id="5.6.2.4"/>
    </reaction>
</comment>
<comment type="function">
    <text evidence="11">Initiates the restart of stalled replication forks, which reloads the replicative helicase on sites other than the origin of replication. Recognizes and binds to abandoned replication forks and remodels them to uncover a helicase loading site. Promotes assembly of the primosome at these replication forks.</text>
</comment>
<dbReference type="EC" id="5.6.2.4" evidence="11"/>
<dbReference type="Gene3D" id="3.40.1440.60">
    <property type="entry name" value="PriA, 3(prime) DNA-binding domain"/>
    <property type="match status" value="1"/>
</dbReference>
<dbReference type="PANTHER" id="PTHR30580:SF0">
    <property type="entry name" value="PRIMOSOMAL PROTEIN N"/>
    <property type="match status" value="1"/>
</dbReference>
<dbReference type="PANTHER" id="PTHR30580">
    <property type="entry name" value="PRIMOSOMAL PROTEIN N"/>
    <property type="match status" value="1"/>
</dbReference>
<dbReference type="InterPro" id="IPR005259">
    <property type="entry name" value="PriA"/>
</dbReference>
<gene>
    <name evidence="11 14" type="primary">priA</name>
    <name evidence="14" type="ORF">R4146_05300</name>
</gene>
<dbReference type="Pfam" id="PF18319">
    <property type="entry name" value="Zn_ribbon_PriA"/>
    <property type="match status" value="1"/>
</dbReference>
<dbReference type="EMBL" id="JAWMWH010000001">
    <property type="protein sequence ID" value="MEJ6400573.1"/>
    <property type="molecule type" value="Genomic_DNA"/>
</dbReference>
<dbReference type="HAMAP" id="MF_00983">
    <property type="entry name" value="PriA"/>
    <property type="match status" value="1"/>
</dbReference>
<evidence type="ECO:0000256" key="3">
    <source>
        <dbReference type="ARBA" id="ARBA00022723"/>
    </source>
</evidence>
<dbReference type="InterPro" id="IPR006935">
    <property type="entry name" value="Helicase/UvrB_N"/>
</dbReference>
<dbReference type="InterPro" id="IPR027417">
    <property type="entry name" value="P-loop_NTPase"/>
</dbReference>
<evidence type="ECO:0000313" key="15">
    <source>
        <dbReference type="Proteomes" id="UP001370590"/>
    </source>
</evidence>
<evidence type="ECO:0000256" key="8">
    <source>
        <dbReference type="ARBA" id="ARBA00022840"/>
    </source>
</evidence>
<feature type="domain" description="Helicase ATP-binding" evidence="12">
    <location>
        <begin position="281"/>
        <end position="447"/>
    </location>
</feature>
<keyword evidence="9 11" id="KW-0238">DNA-binding</keyword>
<feature type="binding site" evidence="11">
    <location>
        <position position="518"/>
    </location>
    <ligand>
        <name>Zn(2+)</name>
        <dbReference type="ChEBI" id="CHEBI:29105"/>
        <label>2</label>
    </ligand>
</feature>
<dbReference type="Pfam" id="PF04851">
    <property type="entry name" value="ResIII"/>
    <property type="match status" value="1"/>
</dbReference>
<feature type="binding site" evidence="11">
    <location>
        <position position="512"/>
    </location>
    <ligand>
        <name>Zn(2+)</name>
        <dbReference type="ChEBI" id="CHEBI:29105"/>
        <label>1</label>
    </ligand>
</feature>
<dbReference type="RefSeq" id="WP_339960382.1">
    <property type="nucleotide sequence ID" value="NZ_JAWMWH010000001.1"/>
</dbReference>
<dbReference type="InterPro" id="IPR041236">
    <property type="entry name" value="PriA_C"/>
</dbReference>
<dbReference type="CDD" id="cd18804">
    <property type="entry name" value="SF2_C_priA"/>
    <property type="match status" value="1"/>
</dbReference>
<dbReference type="Pfam" id="PF18074">
    <property type="entry name" value="PriA_C"/>
    <property type="match status" value="1"/>
</dbReference>
<dbReference type="Pfam" id="PF17764">
    <property type="entry name" value="PriA_3primeBD"/>
    <property type="match status" value="1"/>
</dbReference>
<evidence type="ECO:0000256" key="7">
    <source>
        <dbReference type="ARBA" id="ARBA00022833"/>
    </source>
</evidence>
<comment type="cofactor">
    <cofactor evidence="11">
        <name>Zn(2+)</name>
        <dbReference type="ChEBI" id="CHEBI:29105"/>
    </cofactor>
    <text evidence="11">Binds 2 zinc ions per subunit.</text>
</comment>
<evidence type="ECO:0000256" key="1">
    <source>
        <dbReference type="ARBA" id="ARBA00022515"/>
    </source>
</evidence>
<keyword evidence="5 11" id="KW-0378">Hydrolase</keyword>
<sequence>MQFAQVLVDVPTMQTDKPFTYQVPAQLAGDLKLGMRVIVPFGRGKRKIQGFIVGFSDHVDFKGPVKPISAIIDPNPVVNDEMLKLSAWLAQTTFSFRISCVLTMLPSVMRAKAKKVLQRTDGELPAALQALFGDHEQIEFDQAALSDEQTKLILKAVQAGQLSVDYVVKNHAKPKLITKVQAHLGQPQLQKILDQVAKNAVAQQKLLRWLIDHPKDAIAQPTLIKTLGINASTIKTAAQKGWVTQSTVEALRNPYQKPIQKNYPLQLNADQQNAVDHIADSIHNDNAKVYLLEGVTGSGKTEVYLQAMQKALAAGKTALMLVPEIALTPQMVNRVKGRFGNLVAMLHSGLSMGEKYDEWRRIDQGDAKVVVGARSAVFAPLQNIGIIIMDEEHDSSYKQEDTPRYSTREVAKWRGQYNHCPVVLGSATPSLESRARASKHVYELLMLPHRINNQALPAVHIVDMRNEMANNVTSDFSQSLVDAIKLRLARKEQTVLMLNRRGYSAFLLCRDCGFVLKCPNCDISLTVHLKGHQMQCHYCGYEQPIPNVCPNCQGHHLRTFGTGTEKVEQELNQILPDARVIRMDVDTTKRKGAHEKLLARFGSGQADILLGTQMIAKGLDFPNVTLVGVLNADTSLELPDFRANEKTFQLLTQVSGRAGRADKAGSVYIQTFNPDSQAIQLAKTQDYEQFYRSEMRLRHLANYPPYFFTIRVTASATYENQAAGTIYQIANFLNGALTNRNIILGPTPSAITRVNNKYYYQLIIKYKHEPNLQSALETVLNKYQSATRHGIYISIDPEPVSFM</sequence>
<name>A0ABU8SM74_9LACO</name>
<comment type="caution">
    <text evidence="14">The sequence shown here is derived from an EMBL/GenBank/DDBJ whole genome shotgun (WGS) entry which is preliminary data.</text>
</comment>
<dbReference type="CDD" id="cd17929">
    <property type="entry name" value="DEXHc_priA"/>
    <property type="match status" value="1"/>
</dbReference>
<proteinExistence type="inferred from homology"/>
<feature type="binding site" evidence="11">
    <location>
        <position position="552"/>
    </location>
    <ligand>
        <name>Zn(2+)</name>
        <dbReference type="ChEBI" id="CHEBI:29105"/>
        <label>1</label>
    </ligand>
</feature>
<comment type="subunit">
    <text evidence="11">Component of the replication restart primosome.</text>
</comment>